<dbReference type="SUPFAM" id="SSF46785">
    <property type="entry name" value="Winged helix' DNA-binding domain"/>
    <property type="match status" value="1"/>
</dbReference>
<evidence type="ECO:0000313" key="3">
    <source>
        <dbReference type="Proteomes" id="UP000660745"/>
    </source>
</evidence>
<name>A0A918ACS9_9ACTN</name>
<dbReference type="InterPro" id="IPR052509">
    <property type="entry name" value="Metal_resp_DNA-bind_regulator"/>
</dbReference>
<evidence type="ECO:0000259" key="1">
    <source>
        <dbReference type="Pfam" id="PF03551"/>
    </source>
</evidence>
<organism evidence="2 3">
    <name type="scientific">Nonomuraea glycinis</name>
    <dbReference type="NCBI Taxonomy" id="2047744"/>
    <lineage>
        <taxon>Bacteria</taxon>
        <taxon>Bacillati</taxon>
        <taxon>Actinomycetota</taxon>
        <taxon>Actinomycetes</taxon>
        <taxon>Streptosporangiales</taxon>
        <taxon>Streptosporangiaceae</taxon>
        <taxon>Nonomuraea</taxon>
    </lineage>
</organism>
<protein>
    <submittedName>
        <fullName evidence="2">PadR family transcriptional regulator</fullName>
    </submittedName>
</protein>
<reference evidence="2" key="2">
    <citation type="submission" date="2020-09" db="EMBL/GenBank/DDBJ databases">
        <authorList>
            <person name="Sun Q."/>
            <person name="Zhou Y."/>
        </authorList>
    </citation>
    <scope>NUCLEOTIDE SEQUENCE</scope>
    <source>
        <strain evidence="2">CGMCC 4.7430</strain>
    </source>
</reference>
<comment type="caution">
    <text evidence="2">The sequence shown here is derived from an EMBL/GenBank/DDBJ whole genome shotgun (WGS) entry which is preliminary data.</text>
</comment>
<proteinExistence type="predicted"/>
<dbReference type="InterPro" id="IPR036388">
    <property type="entry name" value="WH-like_DNA-bd_sf"/>
</dbReference>
<reference evidence="2" key="1">
    <citation type="journal article" date="2014" name="Int. J. Syst. Evol. Microbiol.">
        <title>Complete genome sequence of Corynebacterium casei LMG S-19264T (=DSM 44701T), isolated from a smear-ripened cheese.</title>
        <authorList>
            <consortium name="US DOE Joint Genome Institute (JGI-PGF)"/>
            <person name="Walter F."/>
            <person name="Albersmeier A."/>
            <person name="Kalinowski J."/>
            <person name="Ruckert C."/>
        </authorList>
    </citation>
    <scope>NUCLEOTIDE SEQUENCE</scope>
    <source>
        <strain evidence="2">CGMCC 4.7430</strain>
    </source>
</reference>
<dbReference type="InterPro" id="IPR036390">
    <property type="entry name" value="WH_DNA-bd_sf"/>
</dbReference>
<evidence type="ECO:0000313" key="2">
    <source>
        <dbReference type="EMBL" id="GGP12079.1"/>
    </source>
</evidence>
<dbReference type="Pfam" id="PF03551">
    <property type="entry name" value="PadR"/>
    <property type="match status" value="1"/>
</dbReference>
<keyword evidence="3" id="KW-1185">Reference proteome</keyword>
<dbReference type="AlphaFoldDB" id="A0A918ACS9"/>
<dbReference type="Gene3D" id="1.10.10.10">
    <property type="entry name" value="Winged helix-like DNA-binding domain superfamily/Winged helix DNA-binding domain"/>
    <property type="match status" value="1"/>
</dbReference>
<accession>A0A918ACS9</accession>
<sequence length="108" mass="11726">MKLTGPLARVLAAFLADPTEQRYGYDLMKAARLASGTLYPMLARLMDEGLVTAEWESQPADEAGRPPRKYYRLTGDGIRIAREELARASLDATGSGFQPSRPSPQGAA</sequence>
<feature type="domain" description="Transcription regulator PadR N-terminal" evidence="1">
    <location>
        <begin position="20"/>
        <end position="79"/>
    </location>
</feature>
<gene>
    <name evidence="2" type="ORF">GCM10012278_58400</name>
</gene>
<dbReference type="RefSeq" id="WP_189141924.1">
    <property type="nucleotide sequence ID" value="NZ_BMNK01000011.1"/>
</dbReference>
<dbReference type="Proteomes" id="UP000660745">
    <property type="component" value="Unassembled WGS sequence"/>
</dbReference>
<dbReference type="EMBL" id="BMNK01000011">
    <property type="protein sequence ID" value="GGP12079.1"/>
    <property type="molecule type" value="Genomic_DNA"/>
</dbReference>
<dbReference type="InterPro" id="IPR005149">
    <property type="entry name" value="Tscrpt_reg_PadR_N"/>
</dbReference>
<dbReference type="PANTHER" id="PTHR33169">
    <property type="entry name" value="PADR-FAMILY TRANSCRIPTIONAL REGULATOR"/>
    <property type="match status" value="1"/>
</dbReference>
<dbReference type="PANTHER" id="PTHR33169:SF14">
    <property type="entry name" value="TRANSCRIPTIONAL REGULATOR RV3488"/>
    <property type="match status" value="1"/>
</dbReference>